<dbReference type="AlphaFoldDB" id="A0A7Y0ASM4"/>
<dbReference type="EMBL" id="JABBGK010000001">
    <property type="protein sequence ID" value="NML72742.1"/>
    <property type="molecule type" value="Genomic_DNA"/>
</dbReference>
<gene>
    <name evidence="1" type="ORF">HHL25_01255</name>
</gene>
<dbReference type="Proteomes" id="UP000541470">
    <property type="component" value="Unassembled WGS sequence"/>
</dbReference>
<sequence>MFFKKTVFVVGAGASKELGLPIGNELKDQIARKLHITFPDGFNLGTGDRDIYNAVKLYLRSKGQSDGNPYWSAGRSIASAMPQAISIDNFMHTHYDDDKIVLMGKLAIAASILEAERRSLIFADERQGNRHDFNTASGVWHNIFCKMLTEGIQRSTLPSLFENVSFISFNYDRCIEQYLAIWLENYMRLPANEAQSIVNELTIVHPYGQIGKLGWQTMGMVSVGYGENVQPTSLFEVASNIRTFTEQVEDETVPELMRRLITDAEQVIYLGFSFGAMNMELMKISEMGPPKKLYGTAHGISRANLEVITQHLARDMKVGKTPLLHSHFFEASTCGTMLNDYFRVLTD</sequence>
<protein>
    <recommendedName>
        <fullName evidence="3">SIR2-like domain-containing protein</fullName>
    </recommendedName>
</protein>
<accession>A0A7Y0ASM4</accession>
<evidence type="ECO:0000313" key="1">
    <source>
        <dbReference type="EMBL" id="NML72742.1"/>
    </source>
</evidence>
<organism evidence="1 2">
    <name type="scientific">Rhizobium terricola</name>
    <dbReference type="NCBI Taxonomy" id="2728849"/>
    <lineage>
        <taxon>Bacteria</taxon>
        <taxon>Pseudomonadati</taxon>
        <taxon>Pseudomonadota</taxon>
        <taxon>Alphaproteobacteria</taxon>
        <taxon>Hyphomicrobiales</taxon>
        <taxon>Rhizobiaceae</taxon>
        <taxon>Rhizobium/Agrobacterium group</taxon>
        <taxon>Rhizobium</taxon>
    </lineage>
</organism>
<reference evidence="1 2" key="1">
    <citation type="submission" date="2020-04" db="EMBL/GenBank/DDBJ databases">
        <title>Rhizobium sp. S-51 isolated from soil.</title>
        <authorList>
            <person name="Dahal R.H."/>
        </authorList>
    </citation>
    <scope>NUCLEOTIDE SEQUENCE [LARGE SCALE GENOMIC DNA]</scope>
    <source>
        <strain evidence="1 2">S-51</strain>
    </source>
</reference>
<name>A0A7Y0ASM4_9HYPH</name>
<dbReference type="RefSeq" id="WP_169586487.1">
    <property type="nucleotide sequence ID" value="NZ_JABBGK010000001.1"/>
</dbReference>
<comment type="caution">
    <text evidence="1">The sequence shown here is derived from an EMBL/GenBank/DDBJ whole genome shotgun (WGS) entry which is preliminary data.</text>
</comment>
<proteinExistence type="predicted"/>
<evidence type="ECO:0008006" key="3">
    <source>
        <dbReference type="Google" id="ProtNLM"/>
    </source>
</evidence>
<keyword evidence="2" id="KW-1185">Reference proteome</keyword>
<evidence type="ECO:0000313" key="2">
    <source>
        <dbReference type="Proteomes" id="UP000541470"/>
    </source>
</evidence>